<keyword evidence="1 4" id="KW-0378">Hydrolase</keyword>
<dbReference type="PROSITE" id="PS51635">
    <property type="entry name" value="PNPLA"/>
    <property type="match status" value="1"/>
</dbReference>
<dbReference type="InterPro" id="IPR050301">
    <property type="entry name" value="NTE"/>
</dbReference>
<dbReference type="EMBL" id="JAKKSL010000001">
    <property type="protein sequence ID" value="MCI2283355.1"/>
    <property type="molecule type" value="Genomic_DNA"/>
</dbReference>
<evidence type="ECO:0000256" key="2">
    <source>
        <dbReference type="ARBA" id="ARBA00022963"/>
    </source>
</evidence>
<dbReference type="Gene3D" id="3.40.1090.10">
    <property type="entry name" value="Cytosolic phospholipase A2 catalytic domain"/>
    <property type="match status" value="2"/>
</dbReference>
<evidence type="ECO:0000313" key="7">
    <source>
        <dbReference type="Proteomes" id="UP001139646"/>
    </source>
</evidence>
<keyword evidence="2 4" id="KW-0442">Lipid degradation</keyword>
<name>A0ABS9WZC4_9GAMM</name>
<feature type="active site" description="Proton acceptor" evidence="4">
    <location>
        <position position="208"/>
    </location>
</feature>
<dbReference type="Gene3D" id="3.10.20.310">
    <property type="entry name" value="membrane protein fhac"/>
    <property type="match status" value="1"/>
</dbReference>
<reference evidence="6" key="1">
    <citation type="submission" date="2022-01" db="EMBL/GenBank/DDBJ databases">
        <title>Colwellia maritima, isolated from seawater.</title>
        <authorList>
            <person name="Kristyanto S."/>
            <person name="Jung J."/>
            <person name="Jeon C.O."/>
        </authorList>
    </citation>
    <scope>NUCLEOTIDE SEQUENCE</scope>
    <source>
        <strain evidence="6">MSW7</strain>
    </source>
</reference>
<accession>A0ABS9WZC4</accession>
<dbReference type="InterPro" id="IPR002641">
    <property type="entry name" value="PNPLA_dom"/>
</dbReference>
<feature type="short sequence motif" description="GXSXG" evidence="4">
    <location>
        <begin position="60"/>
        <end position="64"/>
    </location>
</feature>
<evidence type="ECO:0000256" key="4">
    <source>
        <dbReference type="PROSITE-ProRule" id="PRU01161"/>
    </source>
</evidence>
<dbReference type="PANTHER" id="PTHR14226">
    <property type="entry name" value="NEUROPATHY TARGET ESTERASE/SWISS CHEESE D.MELANOGASTER"/>
    <property type="match status" value="1"/>
</dbReference>
<sequence length="736" mass="81522">MRCFFSFTFIFTLLFSTVLYAQPRPKIGLVLSGGGAKGAAHIGVLKIIEANKIPIDYVVGTSIGAYVGGLYALGYSVDDIEKIMLNIPWDDSYSDLIPRNLLSFEHKELRDLYNIPIRLGITDGQLKSPSGLLLGQSAANLLKLSTDVVPTFDHFDHLAIPYRAIATDLATAKMVVLDKGSITKAMHASAAVPGAVNPVMIDGKLLVDGGIVNNLPIDVVKAMGAEIVIAVDIGAPLLSTDNIKSAFDVIEQLSTILTNNTTLAQKRYISTKDILIRPNIDELSTTDFSMMEKSLELGKQAALLAEQELKKLRVTEIEYARFQQQKMQKSLTWFRPFIQPIISIEYQNNSSVSTSVIKEKLGINVGDIVSKEQLQLALNRVYAIDEFEHVDAEFVNLPQGRELVLITRAKSWGPNYLRLGFNLESDFANGSIVDLDFAYIQNEMTHYGGMWTNKIKLGWESMLASEFYLPLEETQHYFVRSRLQYAHDKWASSKERSEIINKYFLAKAGVGFNYQNDGAVELGFIGEKGKIAFEDGTSTSLDHDSLGGYFSFNFDNLNSMNFPTEGNRISLNLAWRNDNYQESNGLAPKDTSLEIRFDWRGAFHIKNHTFVGIASFATVDNDTDFTVHVTELGGFLNLSGYQKDALIGAHKGFLALVYQYNLGRELFGKTSLPLYLGLSLEEGNVWDINETVSLDGLVHSGSFYLGTDTDFGPAVFGIGFASEGESTVFLSFGKSF</sequence>
<dbReference type="CDD" id="cd07205">
    <property type="entry name" value="Pat_PNPLA6_PNPLA7_NTE1_like"/>
    <property type="match status" value="1"/>
</dbReference>
<comment type="caution">
    <text evidence="6">The sequence shown here is derived from an EMBL/GenBank/DDBJ whole genome shotgun (WGS) entry which is preliminary data.</text>
</comment>
<feature type="short sequence motif" description="DGA/G" evidence="4">
    <location>
        <begin position="208"/>
        <end position="210"/>
    </location>
</feature>
<dbReference type="InterPro" id="IPR016035">
    <property type="entry name" value="Acyl_Trfase/lysoPLipase"/>
</dbReference>
<dbReference type="Pfam" id="PF01734">
    <property type="entry name" value="Patatin"/>
    <property type="match status" value="1"/>
</dbReference>
<evidence type="ECO:0000256" key="1">
    <source>
        <dbReference type="ARBA" id="ARBA00022801"/>
    </source>
</evidence>
<protein>
    <submittedName>
        <fullName evidence="6">Patatin-like phospholipase family protein</fullName>
    </submittedName>
</protein>
<dbReference type="PANTHER" id="PTHR14226:SF29">
    <property type="entry name" value="NEUROPATHY TARGET ESTERASE SWS"/>
    <property type="match status" value="1"/>
</dbReference>
<organism evidence="6 7">
    <name type="scientific">Colwellia maritima</name>
    <dbReference type="NCBI Taxonomy" id="2912588"/>
    <lineage>
        <taxon>Bacteria</taxon>
        <taxon>Pseudomonadati</taxon>
        <taxon>Pseudomonadota</taxon>
        <taxon>Gammaproteobacteria</taxon>
        <taxon>Alteromonadales</taxon>
        <taxon>Colwelliaceae</taxon>
        <taxon>Colwellia</taxon>
    </lineage>
</organism>
<dbReference type="SUPFAM" id="SSF52151">
    <property type="entry name" value="FabD/lysophospholipase-like"/>
    <property type="match status" value="1"/>
</dbReference>
<evidence type="ECO:0000256" key="3">
    <source>
        <dbReference type="ARBA" id="ARBA00023098"/>
    </source>
</evidence>
<dbReference type="Proteomes" id="UP001139646">
    <property type="component" value="Unassembled WGS sequence"/>
</dbReference>
<proteinExistence type="predicted"/>
<gene>
    <name evidence="6" type="ORF">L3081_08015</name>
</gene>
<keyword evidence="3 4" id="KW-0443">Lipid metabolism</keyword>
<evidence type="ECO:0000259" key="5">
    <source>
        <dbReference type="PROSITE" id="PS51635"/>
    </source>
</evidence>
<evidence type="ECO:0000313" key="6">
    <source>
        <dbReference type="EMBL" id="MCI2283355.1"/>
    </source>
</evidence>
<dbReference type="Gene3D" id="2.40.160.50">
    <property type="entry name" value="membrane protein fhac: a member of the omp85/tpsb transporter family"/>
    <property type="match status" value="1"/>
</dbReference>
<dbReference type="RefSeq" id="WP_242284749.1">
    <property type="nucleotide sequence ID" value="NZ_JAKKSL010000001.1"/>
</dbReference>
<feature type="short sequence motif" description="GXGXXG" evidence="4">
    <location>
        <begin position="33"/>
        <end position="38"/>
    </location>
</feature>
<keyword evidence="7" id="KW-1185">Reference proteome</keyword>
<feature type="domain" description="PNPLA" evidence="5">
    <location>
        <begin position="29"/>
        <end position="221"/>
    </location>
</feature>
<feature type="active site" description="Nucleophile" evidence="4">
    <location>
        <position position="62"/>
    </location>
</feature>